<keyword evidence="2" id="KW-1185">Reference proteome</keyword>
<sequence length="236" mass="26166">MEPHSNESGLHNEIALVQAMYPDETSYDIKSSRLNFKHLKGEIELRLPASYPSLSTPGLISATGPSKCDLRAEVNQILASQQAGEPCLDAIIAEFVALIEKLATEAHTTGSPSSTARGSDQSKTTIIWLHHLLATSKRKQALWPQVLGASEISGITKPGYPGVMIFSGPSNDIDEHVHTLKQLRWQGFQVRCETEGRWSFKHGRGIVEVESMAEVVNDLEEVREQRNIFMEAMKMQ</sequence>
<dbReference type="OrthoDB" id="432412at2759"/>
<dbReference type="PANTHER" id="PTHR15955">
    <property type="entry name" value="RWD DOMAIN CONTAINING PROTEIN 2"/>
    <property type="match status" value="1"/>
</dbReference>
<organism evidence="1 2">
    <name type="scientific">Verruconis gallopava</name>
    <dbReference type="NCBI Taxonomy" id="253628"/>
    <lineage>
        <taxon>Eukaryota</taxon>
        <taxon>Fungi</taxon>
        <taxon>Dikarya</taxon>
        <taxon>Ascomycota</taxon>
        <taxon>Pezizomycotina</taxon>
        <taxon>Dothideomycetes</taxon>
        <taxon>Pleosporomycetidae</taxon>
        <taxon>Venturiales</taxon>
        <taxon>Sympoventuriaceae</taxon>
        <taxon>Verruconis</taxon>
    </lineage>
</organism>
<dbReference type="AlphaFoldDB" id="A0A0D1Y0Z9"/>
<gene>
    <name evidence="1" type="ORF">PV09_00699</name>
</gene>
<dbReference type="EMBL" id="KN847530">
    <property type="protein sequence ID" value="KIW08761.1"/>
    <property type="molecule type" value="Genomic_DNA"/>
</dbReference>
<dbReference type="CDD" id="cd24163">
    <property type="entry name" value="RWDD2_C"/>
    <property type="match status" value="1"/>
</dbReference>
<dbReference type="InterPro" id="IPR059181">
    <property type="entry name" value="RWDD2A-B_C"/>
</dbReference>
<dbReference type="GeneID" id="27308672"/>
<evidence type="ECO:0000313" key="2">
    <source>
        <dbReference type="Proteomes" id="UP000053259"/>
    </source>
</evidence>
<dbReference type="InParanoid" id="A0A0D1Y0Z9"/>
<accession>A0A0D1Y0Z9</accession>
<dbReference type="PANTHER" id="PTHR15955:SF8">
    <property type="entry name" value="RWD DOMAIN-CONTAINING PROTEIN 2B-RELATED"/>
    <property type="match status" value="1"/>
</dbReference>
<protein>
    <recommendedName>
        <fullName evidence="3">RWD domain-containing protein</fullName>
    </recommendedName>
</protein>
<reference evidence="1 2" key="1">
    <citation type="submission" date="2015-01" db="EMBL/GenBank/DDBJ databases">
        <title>The Genome Sequence of Ochroconis gallopava CBS43764.</title>
        <authorList>
            <consortium name="The Broad Institute Genomics Platform"/>
            <person name="Cuomo C."/>
            <person name="de Hoog S."/>
            <person name="Gorbushina A."/>
            <person name="Stielow B."/>
            <person name="Teixiera M."/>
            <person name="Abouelleil A."/>
            <person name="Chapman S.B."/>
            <person name="Priest M."/>
            <person name="Young S.K."/>
            <person name="Wortman J."/>
            <person name="Nusbaum C."/>
            <person name="Birren B."/>
        </authorList>
    </citation>
    <scope>NUCLEOTIDE SEQUENCE [LARGE SCALE GENOMIC DNA]</scope>
    <source>
        <strain evidence="1 2">CBS 43764</strain>
    </source>
</reference>
<dbReference type="RefSeq" id="XP_016218630.1">
    <property type="nucleotide sequence ID" value="XM_016353477.1"/>
</dbReference>
<dbReference type="Proteomes" id="UP000053259">
    <property type="component" value="Unassembled WGS sequence"/>
</dbReference>
<dbReference type="HOGENOM" id="CLU_046295_2_1_1"/>
<name>A0A0D1Y0Z9_9PEZI</name>
<dbReference type="InterPro" id="IPR017359">
    <property type="entry name" value="Phi-like"/>
</dbReference>
<proteinExistence type="predicted"/>
<dbReference type="VEuPathDB" id="FungiDB:PV09_00699"/>
<dbReference type="CDD" id="cd11605">
    <property type="entry name" value="RWD_DRWD_ELF-like"/>
    <property type="match status" value="1"/>
</dbReference>
<dbReference type="STRING" id="253628.A0A0D1Y0Z9"/>
<evidence type="ECO:0008006" key="3">
    <source>
        <dbReference type="Google" id="ProtNLM"/>
    </source>
</evidence>
<evidence type="ECO:0000313" key="1">
    <source>
        <dbReference type="EMBL" id="KIW08761.1"/>
    </source>
</evidence>